<accession>A0ACC2U3K6</accession>
<comment type="caution">
    <text evidence="1">The sequence shown here is derived from an EMBL/GenBank/DDBJ whole genome shotgun (WGS) entry which is preliminary data.</text>
</comment>
<organism evidence="1 2">
    <name type="scientific">Entomophthora muscae</name>
    <dbReference type="NCBI Taxonomy" id="34485"/>
    <lineage>
        <taxon>Eukaryota</taxon>
        <taxon>Fungi</taxon>
        <taxon>Fungi incertae sedis</taxon>
        <taxon>Zoopagomycota</taxon>
        <taxon>Entomophthoromycotina</taxon>
        <taxon>Entomophthoromycetes</taxon>
        <taxon>Entomophthorales</taxon>
        <taxon>Entomophthoraceae</taxon>
        <taxon>Entomophthora</taxon>
    </lineage>
</organism>
<proteinExistence type="predicted"/>
<name>A0ACC2U3K6_9FUNG</name>
<dbReference type="EMBL" id="QTSX02001484">
    <property type="protein sequence ID" value="KAJ9081315.1"/>
    <property type="molecule type" value="Genomic_DNA"/>
</dbReference>
<dbReference type="Proteomes" id="UP001165960">
    <property type="component" value="Unassembled WGS sequence"/>
</dbReference>
<gene>
    <name evidence="1" type="ORF">DSO57_1015984</name>
</gene>
<reference evidence="1" key="1">
    <citation type="submission" date="2022-04" db="EMBL/GenBank/DDBJ databases">
        <title>Genome of the entomopathogenic fungus Entomophthora muscae.</title>
        <authorList>
            <person name="Elya C."/>
            <person name="Lovett B.R."/>
            <person name="Lee E."/>
            <person name="Macias A.M."/>
            <person name="Hajek A.E."/>
            <person name="De Bivort B.L."/>
            <person name="Kasson M.T."/>
            <person name="De Fine Licht H.H."/>
            <person name="Stajich J.E."/>
        </authorList>
    </citation>
    <scope>NUCLEOTIDE SEQUENCE</scope>
    <source>
        <strain evidence="1">Berkeley</strain>
    </source>
</reference>
<keyword evidence="2" id="KW-1185">Reference proteome</keyword>
<sequence>MLGEDFQQLLYVSDDFPGQAKGSEKDGYLVKILISDKQLLLPDVYAVAPPTVVAFYSLDSFML</sequence>
<evidence type="ECO:0000313" key="2">
    <source>
        <dbReference type="Proteomes" id="UP001165960"/>
    </source>
</evidence>
<evidence type="ECO:0000313" key="1">
    <source>
        <dbReference type="EMBL" id="KAJ9081315.1"/>
    </source>
</evidence>
<protein>
    <submittedName>
        <fullName evidence="1">Uncharacterized protein</fullName>
    </submittedName>
</protein>